<evidence type="ECO:0000313" key="4">
    <source>
        <dbReference type="EMBL" id="SDO67754.1"/>
    </source>
</evidence>
<keyword evidence="3 4" id="KW-0808">Transferase</keyword>
<dbReference type="RefSeq" id="WP_090676150.1">
    <property type="nucleotide sequence ID" value="NZ_FNIT01000010.1"/>
</dbReference>
<evidence type="ECO:0000256" key="1">
    <source>
        <dbReference type="ARBA" id="ARBA00009481"/>
    </source>
</evidence>
<keyword evidence="5" id="KW-1185">Reference proteome</keyword>
<accession>A0A1H0LHW0</accession>
<keyword evidence="2 4" id="KW-0328">Glycosyltransferase</keyword>
<comment type="similarity">
    <text evidence="1">Belongs to the glycosyltransferase group 1 family. Glycosyltransferase 4 subfamily.</text>
</comment>
<protein>
    <submittedName>
        <fullName evidence="4">Mannosyltransferase</fullName>
    </submittedName>
</protein>
<dbReference type="AlphaFoldDB" id="A0A1H0LHW0"/>
<dbReference type="GO" id="GO:0016757">
    <property type="term" value="F:glycosyltransferase activity"/>
    <property type="evidence" value="ECO:0007669"/>
    <property type="project" value="UniProtKB-KW"/>
</dbReference>
<dbReference type="PANTHER" id="PTHR12526:SF640">
    <property type="entry name" value="COLANIC ACID BIOSYNTHESIS GLYCOSYLTRANSFERASE WCAL-RELATED"/>
    <property type="match status" value="1"/>
</dbReference>
<name>A0A1H0LHW0_9HYPH</name>
<organism evidence="4 5">
    <name type="scientific">Aureimonas jatrophae</name>
    <dbReference type="NCBI Taxonomy" id="1166073"/>
    <lineage>
        <taxon>Bacteria</taxon>
        <taxon>Pseudomonadati</taxon>
        <taxon>Pseudomonadota</taxon>
        <taxon>Alphaproteobacteria</taxon>
        <taxon>Hyphomicrobiales</taxon>
        <taxon>Aurantimonadaceae</taxon>
        <taxon>Aureimonas</taxon>
    </lineage>
</organism>
<dbReference type="CDD" id="cd03801">
    <property type="entry name" value="GT4_PimA-like"/>
    <property type="match status" value="1"/>
</dbReference>
<sequence>MNVAPSDPEVVAPNFKRRLSGVTSTIIQLVPEHARRLSVAAFGPGLPAHLPKLGARDLLRLARPPAGRPFRIWHARRNVEMLPGILLRDLLRWPLRLVFTSASQRRHTRYTRWLIGRMDAVIATSSRTGAYLTVPHTVVTHGIDQTRFRPPSEGRAERRKALGLDPALKAVGCFGRIRHQKGTDLFVDAMIRLLADHGGWQGVVAGRTTGEHEGFEHDLKVRIDAAGLATRIRFVGEHRDIERWYGALDLFVAPQRWEGFGLTPLEAMSCGVPVVAADVGVFADAVPPVAGRIVPPDDLDALTEAIRPFLHDDALLGQAGAAALETALRDFPLEREAREIEAVYERLWSGKSAASTGVRR</sequence>
<dbReference type="STRING" id="1166073.SAMN05192530_11042"/>
<dbReference type="PANTHER" id="PTHR12526">
    <property type="entry name" value="GLYCOSYLTRANSFERASE"/>
    <property type="match status" value="1"/>
</dbReference>
<dbReference type="Pfam" id="PF13692">
    <property type="entry name" value="Glyco_trans_1_4"/>
    <property type="match status" value="1"/>
</dbReference>
<evidence type="ECO:0000256" key="2">
    <source>
        <dbReference type="ARBA" id="ARBA00022676"/>
    </source>
</evidence>
<dbReference type="SUPFAM" id="SSF53756">
    <property type="entry name" value="UDP-Glycosyltransferase/glycogen phosphorylase"/>
    <property type="match status" value="1"/>
</dbReference>
<dbReference type="Proteomes" id="UP000198793">
    <property type="component" value="Unassembled WGS sequence"/>
</dbReference>
<proteinExistence type="inferred from homology"/>
<evidence type="ECO:0000313" key="5">
    <source>
        <dbReference type="Proteomes" id="UP000198793"/>
    </source>
</evidence>
<dbReference type="OrthoDB" id="5490290at2"/>
<reference evidence="4 5" key="1">
    <citation type="submission" date="2016-10" db="EMBL/GenBank/DDBJ databases">
        <authorList>
            <person name="de Groot N.N."/>
        </authorList>
    </citation>
    <scope>NUCLEOTIDE SEQUENCE [LARGE SCALE GENOMIC DNA]</scope>
    <source>
        <strain evidence="5">L7-484,KACC 16230,DSM 25025</strain>
    </source>
</reference>
<evidence type="ECO:0000256" key="3">
    <source>
        <dbReference type="ARBA" id="ARBA00022679"/>
    </source>
</evidence>
<gene>
    <name evidence="4" type="ORF">SAMN05192530_11042</name>
</gene>
<dbReference type="EMBL" id="FNIT01000010">
    <property type="protein sequence ID" value="SDO67754.1"/>
    <property type="molecule type" value="Genomic_DNA"/>
</dbReference>
<dbReference type="Gene3D" id="3.40.50.2000">
    <property type="entry name" value="Glycogen Phosphorylase B"/>
    <property type="match status" value="2"/>
</dbReference>